<gene>
    <name evidence="1" type="ORF">NYR97_10130</name>
</gene>
<dbReference type="AlphaFoldDB" id="A0AAU0BFF5"/>
<evidence type="ECO:0000313" key="1">
    <source>
        <dbReference type="EMBL" id="WOB51667.1"/>
    </source>
</evidence>
<dbReference type="Proteomes" id="UP001302716">
    <property type="component" value="Chromosome"/>
</dbReference>
<evidence type="ECO:0000313" key="2">
    <source>
        <dbReference type="Proteomes" id="UP001302716"/>
    </source>
</evidence>
<reference evidence="1 2" key="1">
    <citation type="submission" date="2022-08" db="EMBL/GenBank/DDBJ databases">
        <title>Whole genome sequencing-based tracing of a 2022 introduction and outbreak of Xanthomonas hortorum pv. pelargonii.</title>
        <authorList>
            <person name="Iruegas-Bocardo F."/>
            <person name="Weisberg A.K."/>
            <person name="Riutta E.R."/>
            <person name="Kilday K."/>
            <person name="Bonkowski J.C."/>
            <person name="Creswell T."/>
            <person name="Daughtrey M.L."/>
            <person name="Rane K."/>
            <person name="Grunwald N.J."/>
            <person name="Chang J.H."/>
            <person name="Putnam M.L."/>
        </authorList>
    </citation>
    <scope>NUCLEOTIDE SEQUENCE [LARGE SCALE GENOMIC DNA]</scope>
    <source>
        <strain evidence="1 2">22-323</strain>
    </source>
</reference>
<protein>
    <recommendedName>
        <fullName evidence="3">DUF2235 domain-containing protein</fullName>
    </recommendedName>
</protein>
<sequence length="174" mass="18825">MQRNLASYNNATQALSAQEVPILVDSAQPHSRLFIAAFDGTGNNLYKDAPEHRTNVAESYLQIDAARRKEGLENIGAGYVEGVGTQGGLGGTRDLMQGYTYEARLEEMYVKFAEQSAKWIREDPEAKISLASHAARRHRPAADHRQGTTSFGGCGVPPFGHIAAADVANVTPKP</sequence>
<accession>A0AAU0BFF5</accession>
<evidence type="ECO:0008006" key="3">
    <source>
        <dbReference type="Google" id="ProtNLM"/>
    </source>
</evidence>
<keyword evidence="2" id="KW-1185">Reference proteome</keyword>
<dbReference type="EMBL" id="CP103836">
    <property type="protein sequence ID" value="WOB51667.1"/>
    <property type="molecule type" value="Genomic_DNA"/>
</dbReference>
<organism evidence="1 2">
    <name type="scientific">Xanthomonas hydrangeae</name>
    <dbReference type="NCBI Taxonomy" id="2775159"/>
    <lineage>
        <taxon>Bacteria</taxon>
        <taxon>Pseudomonadati</taxon>
        <taxon>Pseudomonadota</taxon>
        <taxon>Gammaproteobacteria</taxon>
        <taxon>Lysobacterales</taxon>
        <taxon>Lysobacteraceae</taxon>
        <taxon>Xanthomonas</taxon>
    </lineage>
</organism>
<proteinExistence type="predicted"/>
<name>A0AAU0BFF5_9XANT</name>
<dbReference type="RefSeq" id="WP_316697807.1">
    <property type="nucleotide sequence ID" value="NZ_CP103836.1"/>
</dbReference>